<evidence type="ECO:0000313" key="3">
    <source>
        <dbReference type="Proteomes" id="UP001500191"/>
    </source>
</evidence>
<comment type="caution">
    <text evidence="2">The sequence shown here is derived from an EMBL/GenBank/DDBJ whole genome shotgun (WGS) entry which is preliminary data.</text>
</comment>
<dbReference type="EMBL" id="BAAADB010000026">
    <property type="protein sequence ID" value="GAA0516334.1"/>
    <property type="molecule type" value="Genomic_DNA"/>
</dbReference>
<accession>A0ABN1CDF7</accession>
<protein>
    <submittedName>
        <fullName evidence="2">Uncharacterized protein</fullName>
    </submittedName>
</protein>
<feature type="region of interest" description="Disordered" evidence="1">
    <location>
        <begin position="1"/>
        <end position="20"/>
    </location>
</feature>
<sequence length="410" mass="43998">MASAPAAAQSTPLSTRVEPRTITKAETKLQQEIIDSVQRRGGDLTKQHVHLLLAFSTSHYPQDPSAALAARELAWQLVKNMLVPGDHLSVAAWEMNVWKQTEPKVITAEDLNSEKPIRDLFPLTARPDTQPGHDTERAIAELAASVSNRASSTVMTLFVNNAASVAPRGQRTAGSDDPAYQSALSSFTRLASSAASGASVQLPYTVIQPSGNRDRLMDVVLVVPRAFSGATLANDRFSRTQRSPLGQEPPFPPPGPGPIPALLGLVALAALGWGAWKVLGSRRGQQLRIRPTEGDWEPEPSFSLEGINVGDEVAQIVGPNYEHGGARQLVVPRSVRDLPNVAVARLERTRQGIRIVPLAPFGLIVEGEAAPGGREVKAGQQVSARFEATHEFNSLYGAETVELPLVVTVD</sequence>
<feature type="compositionally biased region" description="Pro residues" evidence="1">
    <location>
        <begin position="247"/>
        <end position="257"/>
    </location>
</feature>
<dbReference type="Proteomes" id="UP001500191">
    <property type="component" value="Unassembled WGS sequence"/>
</dbReference>
<feature type="region of interest" description="Disordered" evidence="1">
    <location>
        <begin position="233"/>
        <end position="257"/>
    </location>
</feature>
<name>A0ABN1CDF7_9DEIO</name>
<organism evidence="2 3">
    <name type="scientific">Deinococcus depolymerans</name>
    <dbReference type="NCBI Taxonomy" id="392408"/>
    <lineage>
        <taxon>Bacteria</taxon>
        <taxon>Thermotogati</taxon>
        <taxon>Deinococcota</taxon>
        <taxon>Deinococci</taxon>
        <taxon>Deinococcales</taxon>
        <taxon>Deinococcaceae</taxon>
        <taxon>Deinococcus</taxon>
    </lineage>
</organism>
<keyword evidence="3" id="KW-1185">Reference proteome</keyword>
<proteinExistence type="predicted"/>
<reference evidence="2 3" key="1">
    <citation type="journal article" date="2019" name="Int. J. Syst. Evol. Microbiol.">
        <title>The Global Catalogue of Microorganisms (GCM) 10K type strain sequencing project: providing services to taxonomists for standard genome sequencing and annotation.</title>
        <authorList>
            <consortium name="The Broad Institute Genomics Platform"/>
            <consortium name="The Broad Institute Genome Sequencing Center for Infectious Disease"/>
            <person name="Wu L."/>
            <person name="Ma J."/>
        </authorList>
    </citation>
    <scope>NUCLEOTIDE SEQUENCE [LARGE SCALE GENOMIC DNA]</scope>
    <source>
        <strain evidence="2 3">JCM 14368</strain>
    </source>
</reference>
<evidence type="ECO:0000313" key="2">
    <source>
        <dbReference type="EMBL" id="GAA0516334.1"/>
    </source>
</evidence>
<gene>
    <name evidence="2" type="ORF">GCM10008937_24940</name>
</gene>
<evidence type="ECO:0000256" key="1">
    <source>
        <dbReference type="SAM" id="MobiDB-lite"/>
    </source>
</evidence>